<dbReference type="FunFam" id="3.40.50.10210:FF:000001">
    <property type="entry name" value="Nicotinate-nucleotide--dimethylbenzimidazole phosphoribosyltransferase"/>
    <property type="match status" value="1"/>
</dbReference>
<dbReference type="InterPro" id="IPR036087">
    <property type="entry name" value="Nict_dMeBzImd_PRibTrfase_sf"/>
</dbReference>
<dbReference type="InterPro" id="IPR017846">
    <property type="entry name" value="Nict_dMeBzImd_PRibTrfase_bact"/>
</dbReference>
<dbReference type="Proteomes" id="UP000285310">
    <property type="component" value="Unassembled WGS sequence"/>
</dbReference>
<dbReference type="HAMAP" id="MF_00230">
    <property type="entry name" value="CobT"/>
    <property type="match status" value="1"/>
</dbReference>
<dbReference type="CDD" id="cd02439">
    <property type="entry name" value="DMB-PRT_CobT"/>
    <property type="match status" value="1"/>
</dbReference>
<evidence type="ECO:0000256" key="7">
    <source>
        <dbReference type="ARBA" id="ARBA00022679"/>
    </source>
</evidence>
<sequence length="356" mass="35902">MTQFTQTPDLAWLHVPVAQVDTNARAAAEARQAQLTKPPGSLGRLEQVAVDFAGWQGRSVPAIDRIGLAVFAADHGVAAQGVSAFPQSVTAQMVANFAAGGAAVAVLARRAGANMTVVNLGTVSATAHVPGVINHDLAAGTADFTEAPAMSQATLAKALAAGAHHVAPNLSLFVGGEMGIANTTSAAAVYAALAGREAATVVGRGTGVNDTGLSAKQTAVERGLTRHAPAWAGQDQANGTQTILRCLGGLEIAALTGAYIAAAQRSVPVVVDGFIASVAALAAVRINPGVADWLVYGHRSAEAGHAQVLADLNAHPLLDLDMRLGEGSGAMMAVPVIQNALALHAEMATFAEAGFA</sequence>
<keyword evidence="5 10" id="KW-0169">Cobalamin biosynthesis</keyword>
<keyword evidence="6 10" id="KW-0328">Glycosyltransferase</keyword>
<dbReference type="Gene3D" id="3.40.50.10210">
    <property type="match status" value="1"/>
</dbReference>
<keyword evidence="7 10" id="KW-0808">Transferase</keyword>
<protein>
    <recommendedName>
        <fullName evidence="4 10">Nicotinate-nucleotide--dimethylbenzimidazole phosphoribosyltransferase</fullName>
        <shortName evidence="10">NN:DBI PRT</shortName>
        <ecNumber evidence="3 10">2.4.2.21</ecNumber>
    </recommendedName>
    <alternativeName>
        <fullName evidence="8 10">N(1)-alpha-phosphoribosyltransferase</fullName>
    </alternativeName>
</protein>
<evidence type="ECO:0000313" key="12">
    <source>
        <dbReference type="Proteomes" id="UP000285310"/>
    </source>
</evidence>
<comment type="catalytic activity">
    <reaction evidence="9 10">
        <text>5,6-dimethylbenzimidazole + nicotinate beta-D-ribonucleotide = alpha-ribazole 5'-phosphate + nicotinate + H(+)</text>
        <dbReference type="Rhea" id="RHEA:11196"/>
        <dbReference type="ChEBI" id="CHEBI:15378"/>
        <dbReference type="ChEBI" id="CHEBI:15890"/>
        <dbReference type="ChEBI" id="CHEBI:32544"/>
        <dbReference type="ChEBI" id="CHEBI:57502"/>
        <dbReference type="ChEBI" id="CHEBI:57918"/>
        <dbReference type="EC" id="2.4.2.21"/>
    </reaction>
</comment>
<evidence type="ECO:0000256" key="1">
    <source>
        <dbReference type="ARBA" id="ARBA00005049"/>
    </source>
</evidence>
<evidence type="ECO:0000313" key="11">
    <source>
        <dbReference type="EMBL" id="ROO30751.1"/>
    </source>
</evidence>
<gene>
    <name evidence="10" type="primary">cobT</name>
    <name evidence="11" type="ORF">SAJA_04480</name>
</gene>
<dbReference type="GO" id="GO:0008939">
    <property type="term" value="F:nicotinate-nucleotide-dimethylbenzimidazole phosphoribosyltransferase activity"/>
    <property type="evidence" value="ECO:0007669"/>
    <property type="project" value="UniProtKB-UniRule"/>
</dbReference>
<evidence type="ECO:0000256" key="3">
    <source>
        <dbReference type="ARBA" id="ARBA00011991"/>
    </source>
</evidence>
<dbReference type="RefSeq" id="WP_123657442.1">
    <property type="nucleotide sequence ID" value="NZ_AYKG01000010.1"/>
</dbReference>
<dbReference type="PANTHER" id="PTHR43463:SF1">
    <property type="entry name" value="NICOTINATE-NUCLEOTIDE--DIMETHYLBENZIMIDAZOLE PHOSPHORIBOSYLTRANSFERASE"/>
    <property type="match status" value="1"/>
</dbReference>
<comment type="function">
    <text evidence="10">Catalyzes the synthesis of alpha-ribazole-5'-phosphate from nicotinate mononucleotide (NAMN) and 5,6-dimethylbenzimidazole (DMB).</text>
</comment>
<evidence type="ECO:0000256" key="5">
    <source>
        <dbReference type="ARBA" id="ARBA00022573"/>
    </source>
</evidence>
<name>A0A423PYS5_9GAMM</name>
<comment type="pathway">
    <text evidence="1 10">Nucleoside biosynthesis; alpha-ribazole biosynthesis; alpha-ribazole from 5,6-dimethylbenzimidazole: step 1/2.</text>
</comment>
<dbReference type="NCBIfam" id="NF000996">
    <property type="entry name" value="PRK00105.1"/>
    <property type="match status" value="1"/>
</dbReference>
<dbReference type="SUPFAM" id="SSF52733">
    <property type="entry name" value="Nicotinate mononucleotide:5,6-dimethylbenzimidazole phosphoribosyltransferase (CobT)"/>
    <property type="match status" value="1"/>
</dbReference>
<dbReference type="FunCoup" id="A0A423PYS5">
    <property type="interactions" value="112"/>
</dbReference>
<dbReference type="EC" id="2.4.2.21" evidence="3 10"/>
<dbReference type="OrthoDB" id="9781491at2"/>
<evidence type="ECO:0000256" key="9">
    <source>
        <dbReference type="ARBA" id="ARBA00047340"/>
    </source>
</evidence>
<dbReference type="Pfam" id="PF02277">
    <property type="entry name" value="DBI_PRT"/>
    <property type="match status" value="1"/>
</dbReference>
<evidence type="ECO:0000256" key="8">
    <source>
        <dbReference type="ARBA" id="ARBA00030686"/>
    </source>
</evidence>
<dbReference type="InterPro" id="IPR023195">
    <property type="entry name" value="Nict_dMeBzImd_PRibTrfase_N"/>
</dbReference>
<evidence type="ECO:0000256" key="4">
    <source>
        <dbReference type="ARBA" id="ARBA00015486"/>
    </source>
</evidence>
<proteinExistence type="inferred from homology"/>
<evidence type="ECO:0000256" key="6">
    <source>
        <dbReference type="ARBA" id="ARBA00022676"/>
    </source>
</evidence>
<feature type="active site" description="Proton acceptor" evidence="10">
    <location>
        <position position="326"/>
    </location>
</feature>
<dbReference type="AlphaFoldDB" id="A0A423PYS5"/>
<keyword evidence="12" id="KW-1185">Reference proteome</keyword>
<dbReference type="UniPathway" id="UPA00061">
    <property type="reaction ID" value="UER00516"/>
</dbReference>
<comment type="similarity">
    <text evidence="2 10">Belongs to the CobT family.</text>
</comment>
<dbReference type="GO" id="GO:0009236">
    <property type="term" value="P:cobalamin biosynthetic process"/>
    <property type="evidence" value="ECO:0007669"/>
    <property type="project" value="UniProtKB-UniRule"/>
</dbReference>
<reference evidence="11 12" key="1">
    <citation type="submission" date="2013-10" db="EMBL/GenBank/DDBJ databases">
        <title>Salinisphaera japonica YTM-1 Genome Sequencing.</title>
        <authorList>
            <person name="Lai Q."/>
            <person name="Li C."/>
            <person name="Shao Z."/>
        </authorList>
    </citation>
    <scope>NUCLEOTIDE SEQUENCE [LARGE SCALE GENOMIC DNA]</scope>
    <source>
        <strain evidence="11 12">YTM-1</strain>
    </source>
</reference>
<dbReference type="Gene3D" id="1.10.1610.10">
    <property type="match status" value="1"/>
</dbReference>
<dbReference type="EMBL" id="AYKG01000010">
    <property type="protein sequence ID" value="ROO30751.1"/>
    <property type="molecule type" value="Genomic_DNA"/>
</dbReference>
<dbReference type="NCBIfam" id="TIGR03160">
    <property type="entry name" value="cobT_DBIPRT"/>
    <property type="match status" value="1"/>
</dbReference>
<accession>A0A423PYS5</accession>
<organism evidence="11 12">
    <name type="scientific">Salinisphaera japonica YTM-1</name>
    <dbReference type="NCBI Taxonomy" id="1209778"/>
    <lineage>
        <taxon>Bacteria</taxon>
        <taxon>Pseudomonadati</taxon>
        <taxon>Pseudomonadota</taxon>
        <taxon>Gammaproteobacteria</taxon>
        <taxon>Salinisphaerales</taxon>
        <taxon>Salinisphaeraceae</taxon>
        <taxon>Salinisphaera</taxon>
    </lineage>
</organism>
<evidence type="ECO:0000256" key="10">
    <source>
        <dbReference type="HAMAP-Rule" id="MF_00230"/>
    </source>
</evidence>
<dbReference type="InterPro" id="IPR003200">
    <property type="entry name" value="Nict_dMeBzImd_PRibTrfase"/>
</dbReference>
<evidence type="ECO:0000256" key="2">
    <source>
        <dbReference type="ARBA" id="ARBA00007110"/>
    </source>
</evidence>
<dbReference type="InParanoid" id="A0A423PYS5"/>
<dbReference type="PANTHER" id="PTHR43463">
    <property type="entry name" value="NICOTINATE-NUCLEOTIDE--DIMETHYLBENZIMIDAZOLE PHOSPHORIBOSYLTRANSFERASE"/>
    <property type="match status" value="1"/>
</dbReference>
<comment type="caution">
    <text evidence="11">The sequence shown here is derived from an EMBL/GenBank/DDBJ whole genome shotgun (WGS) entry which is preliminary data.</text>
</comment>